<dbReference type="RefSeq" id="WP_058919125.1">
    <property type="nucleotide sequence ID" value="NZ_JBHSQC010000015.1"/>
</dbReference>
<name>A0ABW4NL54_9LACT</name>
<dbReference type="Pfam" id="PF13673">
    <property type="entry name" value="Acetyltransf_10"/>
    <property type="match status" value="1"/>
</dbReference>
<dbReference type="InterPro" id="IPR016181">
    <property type="entry name" value="Acyl_CoA_acyltransferase"/>
</dbReference>
<feature type="domain" description="N-acetyltransferase" evidence="1">
    <location>
        <begin position="103"/>
        <end position="253"/>
    </location>
</feature>
<dbReference type="Gene3D" id="3.40.630.30">
    <property type="match status" value="1"/>
</dbReference>
<comment type="caution">
    <text evidence="2">The sequence shown here is derived from an EMBL/GenBank/DDBJ whole genome shotgun (WGS) entry which is preliminary data.</text>
</comment>
<dbReference type="GO" id="GO:0016746">
    <property type="term" value="F:acyltransferase activity"/>
    <property type="evidence" value="ECO:0007669"/>
    <property type="project" value="UniProtKB-KW"/>
</dbReference>
<dbReference type="CDD" id="cd04301">
    <property type="entry name" value="NAT_SF"/>
    <property type="match status" value="1"/>
</dbReference>
<accession>A0ABW4NL54</accession>
<evidence type="ECO:0000313" key="2">
    <source>
        <dbReference type="EMBL" id="MFD1798715.1"/>
    </source>
</evidence>
<dbReference type="InterPro" id="IPR040549">
    <property type="entry name" value="DUF5613"/>
</dbReference>
<dbReference type="SUPFAM" id="SSF55729">
    <property type="entry name" value="Acyl-CoA N-acyltransferases (Nat)"/>
    <property type="match status" value="1"/>
</dbReference>
<dbReference type="PROSITE" id="PS51186">
    <property type="entry name" value="GNAT"/>
    <property type="match status" value="1"/>
</dbReference>
<evidence type="ECO:0000259" key="1">
    <source>
        <dbReference type="PROSITE" id="PS51186"/>
    </source>
</evidence>
<dbReference type="Proteomes" id="UP001597285">
    <property type="component" value="Unassembled WGS sequence"/>
</dbReference>
<proteinExistence type="predicted"/>
<keyword evidence="2" id="KW-0012">Acyltransferase</keyword>
<keyword evidence="3" id="KW-1185">Reference proteome</keyword>
<organism evidence="2 3">
    <name type="scientific">Carnobacterium antarcticum</name>
    <dbReference type="NCBI Taxonomy" id="2126436"/>
    <lineage>
        <taxon>Bacteria</taxon>
        <taxon>Bacillati</taxon>
        <taxon>Bacillota</taxon>
        <taxon>Bacilli</taxon>
        <taxon>Lactobacillales</taxon>
        <taxon>Carnobacteriaceae</taxon>
        <taxon>Carnobacterium</taxon>
    </lineage>
</organism>
<keyword evidence="2" id="KW-0808">Transferase</keyword>
<dbReference type="Pfam" id="PF18467">
    <property type="entry name" value="DUF5613"/>
    <property type="match status" value="1"/>
</dbReference>
<dbReference type="EMBL" id="JBHUFF010000008">
    <property type="protein sequence ID" value="MFD1798715.1"/>
    <property type="molecule type" value="Genomic_DNA"/>
</dbReference>
<reference evidence="3" key="1">
    <citation type="journal article" date="2019" name="Int. J. Syst. Evol. Microbiol.">
        <title>The Global Catalogue of Microorganisms (GCM) 10K type strain sequencing project: providing services to taxonomists for standard genome sequencing and annotation.</title>
        <authorList>
            <consortium name="The Broad Institute Genomics Platform"/>
            <consortium name="The Broad Institute Genome Sequencing Center for Infectious Disease"/>
            <person name="Wu L."/>
            <person name="Ma J."/>
        </authorList>
    </citation>
    <scope>NUCLEOTIDE SEQUENCE [LARGE SCALE GENOMIC DNA]</scope>
    <source>
        <strain evidence="3">KCTC 42143</strain>
    </source>
</reference>
<gene>
    <name evidence="2" type="ORF">ACFSBK_02425</name>
</gene>
<protein>
    <submittedName>
        <fullName evidence="2">GNAT family N-acetyltransferase</fullName>
        <ecNumber evidence="2">2.3.1.-</ecNumber>
    </submittedName>
</protein>
<dbReference type="InterPro" id="IPR000182">
    <property type="entry name" value="GNAT_dom"/>
</dbReference>
<evidence type="ECO:0000313" key="3">
    <source>
        <dbReference type="Proteomes" id="UP001597285"/>
    </source>
</evidence>
<sequence>MITFSQIDHPGRLVKECDLYQHFHNRQARFMYDYNFIRFKKMPTVQEFKAIEDQFKQFHAERKQEFIKFYWPENEPFPTDLEHYLQQENYEQGVLELFLLEPQDFKAGKLNSAVTVEFVDDGTFGDYLQLQYQQDIEISTAFASQKSQLHRTRFESKTTKQVIAYLKGEPVGAVDLIEGAATIEIDNFFVKTHYQKQGVGTKIQQFVMQQAEGKTVVLVADAEDTPREMYLKQNYQYNGFQLESLKDFTQTKK</sequence>
<dbReference type="EC" id="2.3.1.-" evidence="2"/>